<sequence>MTLTRFQGAPMSEKVKISYKIAVAASGRGLVGTLAFQLMSVILPQLIRSKGSDMTEMNEIDTSLKVTRKLGVVKWTNTPEIGPG</sequence>
<proteinExistence type="predicted"/>
<dbReference type="AlphaFoldDB" id="A0A317VX66"/>
<keyword evidence="1" id="KW-0812">Transmembrane</keyword>
<evidence type="ECO:0000256" key="1">
    <source>
        <dbReference type="SAM" id="Phobius"/>
    </source>
</evidence>
<keyword evidence="1" id="KW-0472">Membrane</keyword>
<name>A0A317VX66_ASPEC</name>
<gene>
    <name evidence="2" type="ORF">BO83DRAFT_376485</name>
</gene>
<protein>
    <submittedName>
        <fullName evidence="2">Uncharacterized protein</fullName>
    </submittedName>
</protein>
<keyword evidence="3" id="KW-1185">Reference proteome</keyword>
<reference evidence="2" key="1">
    <citation type="submission" date="2016-12" db="EMBL/GenBank/DDBJ databases">
        <title>The genomes of Aspergillus section Nigri reveals drivers in fungal speciation.</title>
        <authorList>
            <consortium name="DOE Joint Genome Institute"/>
            <person name="Vesth T.C."/>
            <person name="Nybo J."/>
            <person name="Theobald S."/>
            <person name="Brandl J."/>
            <person name="Frisvad J.C."/>
            <person name="Nielsen K.F."/>
            <person name="Lyhne E.K."/>
            <person name="Kogle M.E."/>
            <person name="Kuo A."/>
            <person name="Riley R."/>
            <person name="Clum A."/>
            <person name="Nolan M."/>
            <person name="Lipzen A."/>
            <person name="Salamov A."/>
            <person name="Henrissat B."/>
            <person name="Wiebenga A."/>
            <person name="De vries R.P."/>
            <person name="Grigoriev I.V."/>
            <person name="Mortensen U.H."/>
            <person name="Andersen M.R."/>
            <person name="Baker S.E."/>
        </authorList>
    </citation>
    <scope>NUCLEOTIDE SEQUENCE</scope>
    <source>
        <strain evidence="2">CBS 122712</strain>
    </source>
</reference>
<accession>A0A317VX66</accession>
<organism evidence="2 3">
    <name type="scientific">Aspergillus eucalypticola (strain CBS 122712 / IBT 29274)</name>
    <dbReference type="NCBI Taxonomy" id="1448314"/>
    <lineage>
        <taxon>Eukaryota</taxon>
        <taxon>Fungi</taxon>
        <taxon>Dikarya</taxon>
        <taxon>Ascomycota</taxon>
        <taxon>Pezizomycotina</taxon>
        <taxon>Eurotiomycetes</taxon>
        <taxon>Eurotiomycetidae</taxon>
        <taxon>Eurotiales</taxon>
        <taxon>Aspergillaceae</taxon>
        <taxon>Aspergillus</taxon>
        <taxon>Aspergillus subgen. Circumdati</taxon>
    </lineage>
</organism>
<evidence type="ECO:0000313" key="2">
    <source>
        <dbReference type="EMBL" id="PWY78974.1"/>
    </source>
</evidence>
<keyword evidence="1" id="KW-1133">Transmembrane helix</keyword>
<dbReference type="GeneID" id="37052691"/>
<dbReference type="EMBL" id="MSFU01000006">
    <property type="protein sequence ID" value="PWY78974.1"/>
    <property type="molecule type" value="Genomic_DNA"/>
</dbReference>
<dbReference type="RefSeq" id="XP_025390766.1">
    <property type="nucleotide sequence ID" value="XM_025530729.1"/>
</dbReference>
<feature type="transmembrane region" description="Helical" evidence="1">
    <location>
        <begin position="21"/>
        <end position="47"/>
    </location>
</feature>
<evidence type="ECO:0000313" key="3">
    <source>
        <dbReference type="Proteomes" id="UP000246171"/>
    </source>
</evidence>
<dbReference type="VEuPathDB" id="FungiDB:BO83DRAFT_376485"/>
<comment type="caution">
    <text evidence="2">The sequence shown here is derived from an EMBL/GenBank/DDBJ whole genome shotgun (WGS) entry which is preliminary data.</text>
</comment>
<dbReference type="Proteomes" id="UP000246171">
    <property type="component" value="Unassembled WGS sequence"/>
</dbReference>